<feature type="domain" description="Class II aldolase/adducin N-terminal" evidence="3">
    <location>
        <begin position="12"/>
        <end position="194"/>
    </location>
</feature>
<dbReference type="GO" id="GO:0019323">
    <property type="term" value="P:pentose catabolic process"/>
    <property type="evidence" value="ECO:0007669"/>
    <property type="project" value="TreeGrafter"/>
</dbReference>
<dbReference type="GO" id="GO:0008738">
    <property type="term" value="F:L-fuculose-phosphate aldolase activity"/>
    <property type="evidence" value="ECO:0007669"/>
    <property type="project" value="UniProtKB-EC"/>
</dbReference>
<keyword evidence="5" id="KW-1185">Reference proteome</keyword>
<dbReference type="Proteomes" id="UP000032360">
    <property type="component" value="Unassembled WGS sequence"/>
</dbReference>
<keyword evidence="1" id="KW-0479">Metal-binding</keyword>
<dbReference type="SMART" id="SM01007">
    <property type="entry name" value="Aldolase_II"/>
    <property type="match status" value="1"/>
</dbReference>
<dbReference type="PANTHER" id="PTHR22789">
    <property type="entry name" value="FUCULOSE PHOSPHATE ALDOLASE"/>
    <property type="match status" value="1"/>
</dbReference>
<accession>A0A0D8HHL4</accession>
<dbReference type="PANTHER" id="PTHR22789:SF0">
    <property type="entry name" value="3-OXO-TETRONATE 4-PHOSPHATE DECARBOXYLASE-RELATED"/>
    <property type="match status" value="1"/>
</dbReference>
<proteinExistence type="predicted"/>
<organism evidence="4 5">
    <name type="scientific">Acidithrix ferrooxidans</name>
    <dbReference type="NCBI Taxonomy" id="1280514"/>
    <lineage>
        <taxon>Bacteria</taxon>
        <taxon>Bacillati</taxon>
        <taxon>Actinomycetota</taxon>
        <taxon>Acidimicrobiia</taxon>
        <taxon>Acidimicrobiales</taxon>
        <taxon>Acidimicrobiaceae</taxon>
        <taxon>Acidithrix</taxon>
    </lineage>
</organism>
<dbReference type="RefSeq" id="WP_052606281.1">
    <property type="nucleotide sequence ID" value="NZ_JXYS01000079.1"/>
</dbReference>
<evidence type="ECO:0000259" key="3">
    <source>
        <dbReference type="SMART" id="SM01007"/>
    </source>
</evidence>
<dbReference type="EC" id="4.1.2.17" evidence="4"/>
<dbReference type="SUPFAM" id="SSF53639">
    <property type="entry name" value="AraD/HMP-PK domain-like"/>
    <property type="match status" value="1"/>
</dbReference>
<dbReference type="OrthoDB" id="9786287at2"/>
<comment type="caution">
    <text evidence="4">The sequence shown here is derived from an EMBL/GenBank/DDBJ whole genome shotgun (WGS) entry which is preliminary data.</text>
</comment>
<dbReference type="Gene3D" id="3.40.225.10">
    <property type="entry name" value="Class II aldolase/adducin N-terminal domain"/>
    <property type="match status" value="1"/>
</dbReference>
<evidence type="ECO:0000313" key="5">
    <source>
        <dbReference type="Proteomes" id="UP000032360"/>
    </source>
</evidence>
<dbReference type="InterPro" id="IPR036409">
    <property type="entry name" value="Aldolase_II/adducin_N_sf"/>
</dbReference>
<keyword evidence="2 4" id="KW-0456">Lyase</keyword>
<protein>
    <submittedName>
        <fullName evidence="4">L-fuculose phosphate aldolase</fullName>
        <ecNumber evidence="4">4.1.2.17</ecNumber>
    </submittedName>
</protein>
<dbReference type="GO" id="GO:0005829">
    <property type="term" value="C:cytosol"/>
    <property type="evidence" value="ECO:0007669"/>
    <property type="project" value="TreeGrafter"/>
</dbReference>
<gene>
    <name evidence="4" type="primary">fucA</name>
    <name evidence="4" type="ORF">AXFE_25390</name>
</gene>
<reference evidence="4 5" key="1">
    <citation type="submission" date="2015-01" db="EMBL/GenBank/DDBJ databases">
        <title>Draft genome of the acidophilic iron oxidizer Acidithrix ferrooxidans strain Py-F3.</title>
        <authorList>
            <person name="Poehlein A."/>
            <person name="Eisen S."/>
            <person name="Schloemann M."/>
            <person name="Johnson B.D."/>
            <person name="Daniel R."/>
            <person name="Muehling M."/>
        </authorList>
    </citation>
    <scope>NUCLEOTIDE SEQUENCE [LARGE SCALE GENOMIC DNA]</scope>
    <source>
        <strain evidence="4 5">Py-F3</strain>
    </source>
</reference>
<dbReference type="InterPro" id="IPR050197">
    <property type="entry name" value="Aldolase_class_II_sugar_metab"/>
</dbReference>
<dbReference type="InterPro" id="IPR001303">
    <property type="entry name" value="Aldolase_II/adducin_N"/>
</dbReference>
<dbReference type="Pfam" id="PF00596">
    <property type="entry name" value="Aldolase_II"/>
    <property type="match status" value="1"/>
</dbReference>
<evidence type="ECO:0000313" key="4">
    <source>
        <dbReference type="EMBL" id="KJF16571.1"/>
    </source>
</evidence>
<evidence type="ECO:0000256" key="1">
    <source>
        <dbReference type="ARBA" id="ARBA00022723"/>
    </source>
</evidence>
<dbReference type="AlphaFoldDB" id="A0A0D8HHL4"/>
<sequence length="221" mass="23706">MSNTLSNTQIKDEIVKATEHLFRSGVMSHSGHANISARSEDNEMLLSIEGQVRNLTASGIARVTLEGVDVDHLLDPTNTEIVRMHSEIYKLRPKVGAIIHTHSPSLLAFALAAKELPIRYEALLRFGQASNVPVAPWAPRGSDESITSIINCVIENEQTNAVLLANHGVLVFSTTPWATAALLVALEEAAQGELAAIALGGAIPFPQGALKKVLESIARVH</sequence>
<evidence type="ECO:0000256" key="2">
    <source>
        <dbReference type="ARBA" id="ARBA00023239"/>
    </source>
</evidence>
<dbReference type="GO" id="GO:0046872">
    <property type="term" value="F:metal ion binding"/>
    <property type="evidence" value="ECO:0007669"/>
    <property type="project" value="UniProtKB-KW"/>
</dbReference>
<dbReference type="EMBL" id="JXYS01000079">
    <property type="protein sequence ID" value="KJF16571.1"/>
    <property type="molecule type" value="Genomic_DNA"/>
</dbReference>
<name>A0A0D8HHL4_9ACTN</name>
<dbReference type="STRING" id="1280514.AXFE_25390"/>